<dbReference type="InterPro" id="IPR019775">
    <property type="entry name" value="WD40_repeat_CS"/>
</dbReference>
<organism evidence="4 5">
    <name type="scientific">Populus tomentosa</name>
    <name type="common">Chinese white poplar</name>
    <dbReference type="NCBI Taxonomy" id="118781"/>
    <lineage>
        <taxon>Eukaryota</taxon>
        <taxon>Viridiplantae</taxon>
        <taxon>Streptophyta</taxon>
        <taxon>Embryophyta</taxon>
        <taxon>Tracheophyta</taxon>
        <taxon>Spermatophyta</taxon>
        <taxon>Magnoliopsida</taxon>
        <taxon>eudicotyledons</taxon>
        <taxon>Gunneridae</taxon>
        <taxon>Pentapetalae</taxon>
        <taxon>rosids</taxon>
        <taxon>fabids</taxon>
        <taxon>Malpighiales</taxon>
        <taxon>Salicaceae</taxon>
        <taxon>Saliceae</taxon>
        <taxon>Populus</taxon>
    </lineage>
</organism>
<proteinExistence type="predicted"/>
<dbReference type="AlphaFoldDB" id="A0A8X7Y853"/>
<evidence type="ECO:0000256" key="3">
    <source>
        <dbReference type="SAM" id="Phobius"/>
    </source>
</evidence>
<feature type="repeat" description="WD" evidence="1">
    <location>
        <begin position="321"/>
        <end position="355"/>
    </location>
</feature>
<keyword evidence="3" id="KW-0472">Membrane</keyword>
<accession>A0A8X7Y853</accession>
<evidence type="ECO:0000313" key="5">
    <source>
        <dbReference type="Proteomes" id="UP000886885"/>
    </source>
</evidence>
<dbReference type="Proteomes" id="UP000886885">
    <property type="component" value="Chromosome 14D"/>
</dbReference>
<dbReference type="Pfam" id="PF00400">
    <property type="entry name" value="WD40"/>
    <property type="match status" value="2"/>
</dbReference>
<keyword evidence="5" id="KW-1185">Reference proteome</keyword>
<dbReference type="InterPro" id="IPR001680">
    <property type="entry name" value="WD40_rpt"/>
</dbReference>
<dbReference type="PROSITE" id="PS00678">
    <property type="entry name" value="WD_REPEATS_1"/>
    <property type="match status" value="1"/>
</dbReference>
<evidence type="ECO:0008006" key="6">
    <source>
        <dbReference type="Google" id="ProtNLM"/>
    </source>
</evidence>
<feature type="transmembrane region" description="Helical" evidence="3">
    <location>
        <begin position="6"/>
        <end position="23"/>
    </location>
</feature>
<dbReference type="PANTHER" id="PTHR45282">
    <property type="entry name" value="OS03G0858400 PROTEIN"/>
    <property type="match status" value="1"/>
</dbReference>
<name>A0A8X7Y853_POPTO</name>
<dbReference type="SMART" id="SM00320">
    <property type="entry name" value="WD40"/>
    <property type="match status" value="4"/>
</dbReference>
<reference evidence="4" key="1">
    <citation type="journal article" date="2020" name="bioRxiv">
        <title>Hybrid origin of Populus tomentosa Carr. identified through genome sequencing and phylogenomic analysis.</title>
        <authorList>
            <person name="An X."/>
            <person name="Gao K."/>
            <person name="Chen Z."/>
            <person name="Li J."/>
            <person name="Yang X."/>
            <person name="Yang X."/>
            <person name="Zhou J."/>
            <person name="Guo T."/>
            <person name="Zhao T."/>
            <person name="Huang S."/>
            <person name="Miao D."/>
            <person name="Khan W.U."/>
            <person name="Rao P."/>
            <person name="Ye M."/>
            <person name="Lei B."/>
            <person name="Liao W."/>
            <person name="Wang J."/>
            <person name="Ji L."/>
            <person name="Li Y."/>
            <person name="Guo B."/>
            <person name="Mustafa N.S."/>
            <person name="Li S."/>
            <person name="Yun Q."/>
            <person name="Keller S.R."/>
            <person name="Mao J."/>
            <person name="Zhang R."/>
            <person name="Strauss S.H."/>
        </authorList>
    </citation>
    <scope>NUCLEOTIDE SEQUENCE</scope>
    <source>
        <strain evidence="4">GM15</strain>
        <tissue evidence="4">Leaf</tissue>
    </source>
</reference>
<feature type="repeat" description="WD" evidence="1">
    <location>
        <begin position="82"/>
        <end position="123"/>
    </location>
</feature>
<dbReference type="EMBL" id="JAAWWB010000028">
    <property type="protein sequence ID" value="KAG6747988.1"/>
    <property type="molecule type" value="Genomic_DNA"/>
</dbReference>
<keyword evidence="3" id="KW-1133">Transmembrane helix</keyword>
<protein>
    <recommendedName>
        <fullName evidence="6">Transducin/WD40 repeat-like superfamily protein</fullName>
    </recommendedName>
</protein>
<dbReference type="PANTHER" id="PTHR45282:SF2">
    <property type="entry name" value="OS03G0858400 PROTEIN"/>
    <property type="match status" value="1"/>
</dbReference>
<evidence type="ECO:0000256" key="2">
    <source>
        <dbReference type="SAM" id="MobiDB-lite"/>
    </source>
</evidence>
<keyword evidence="3" id="KW-0812">Transmembrane</keyword>
<dbReference type="PROSITE" id="PS50294">
    <property type="entry name" value="WD_REPEATS_REGION"/>
    <property type="match status" value="2"/>
</dbReference>
<gene>
    <name evidence="4" type="ORF">POTOM_047880</name>
</gene>
<sequence>MDQVLPIALISVLLGTAIALFFFKNYFLKRKSEIGSIAKPEIHPDPLRKPPKPTHQSKKFHSHASSDKDHSKKHHPLDLNTLKGHGDSVTGLCFSYDGRSLATACADGVVRVFKLDDASSKSFKYEPEAFLFQIMFLRINVPAGGHPVAVAFSDDASSVVLASHALSGSSLYMWGEEKVKDSNDSKQQPKLPLPEIKWEHHKIHEKKVVLTLVGTASTYGNGDGSTIVASCSEGTDIKIWHGKTGKNLGTVDTNQLKNTMAAISPNGRFIAAAAFTADVKVNISDYWQKHFVRTLSDIPLVWEIVYSKDGSVKEVPKVMQLKGHRSAVTWLCFTPDSEQIITASKDGSIRIWNINVRYHLDEDPKTLKVFPIPLHDSNGGTLHYDRLSLSPDGRILAATHGSMLQWLCVETGKVLDTADRAHDGDITWIAWAPRPIPTGRNKKGDGQTSILATASVDKKVKLWAAPPLRSA</sequence>
<keyword evidence="1" id="KW-0853">WD repeat</keyword>
<dbReference type="OrthoDB" id="346371at2759"/>
<evidence type="ECO:0000256" key="1">
    <source>
        <dbReference type="PROSITE-ProRule" id="PRU00221"/>
    </source>
</evidence>
<evidence type="ECO:0000313" key="4">
    <source>
        <dbReference type="EMBL" id="KAG6747988.1"/>
    </source>
</evidence>
<comment type="caution">
    <text evidence="4">The sequence shown here is derived from an EMBL/GenBank/DDBJ whole genome shotgun (WGS) entry which is preliminary data.</text>
</comment>
<feature type="region of interest" description="Disordered" evidence="2">
    <location>
        <begin position="39"/>
        <end position="81"/>
    </location>
</feature>
<dbReference type="PROSITE" id="PS50082">
    <property type="entry name" value="WD_REPEATS_2"/>
    <property type="match status" value="2"/>
</dbReference>
<feature type="compositionally biased region" description="Basic residues" evidence="2">
    <location>
        <begin position="49"/>
        <end position="62"/>
    </location>
</feature>